<dbReference type="InterPro" id="IPR043502">
    <property type="entry name" value="DNA/RNA_pol_sf"/>
</dbReference>
<evidence type="ECO:0000256" key="1">
    <source>
        <dbReference type="SAM" id="MobiDB-lite"/>
    </source>
</evidence>
<accession>A0A8B7NLD6</accession>
<organism evidence="2 3">
    <name type="scientific">Hyalella azteca</name>
    <name type="common">Amphipod</name>
    <dbReference type="NCBI Taxonomy" id="294128"/>
    <lineage>
        <taxon>Eukaryota</taxon>
        <taxon>Metazoa</taxon>
        <taxon>Ecdysozoa</taxon>
        <taxon>Arthropoda</taxon>
        <taxon>Crustacea</taxon>
        <taxon>Multicrustacea</taxon>
        <taxon>Malacostraca</taxon>
        <taxon>Eumalacostraca</taxon>
        <taxon>Peracarida</taxon>
        <taxon>Amphipoda</taxon>
        <taxon>Senticaudata</taxon>
        <taxon>Talitrida</taxon>
        <taxon>Talitroidea</taxon>
        <taxon>Hyalellidae</taxon>
        <taxon>Hyalella</taxon>
    </lineage>
</organism>
<reference evidence="3" key="1">
    <citation type="submission" date="2025-08" db="UniProtKB">
        <authorList>
            <consortium name="RefSeq"/>
        </authorList>
    </citation>
    <scope>IDENTIFICATION</scope>
    <source>
        <tissue evidence="3">Whole organism</tissue>
    </source>
</reference>
<evidence type="ECO:0000313" key="3">
    <source>
        <dbReference type="RefSeq" id="XP_018014483.1"/>
    </source>
</evidence>
<keyword evidence="2" id="KW-1185">Reference proteome</keyword>
<evidence type="ECO:0000313" key="2">
    <source>
        <dbReference type="Proteomes" id="UP000694843"/>
    </source>
</evidence>
<dbReference type="OrthoDB" id="6381828at2759"/>
<dbReference type="GeneID" id="108671446"/>
<dbReference type="OMA" id="CTEICED"/>
<dbReference type="PANTHER" id="PTHR47331:SF5">
    <property type="entry name" value="RIBONUCLEASE H"/>
    <property type="match status" value="1"/>
</dbReference>
<name>A0A8B7NLD6_HYAAZ</name>
<dbReference type="AlphaFoldDB" id="A0A8B7NLD6"/>
<dbReference type="GO" id="GO:0071897">
    <property type="term" value="P:DNA biosynthetic process"/>
    <property type="evidence" value="ECO:0007669"/>
    <property type="project" value="UniProtKB-ARBA"/>
</dbReference>
<feature type="region of interest" description="Disordered" evidence="1">
    <location>
        <begin position="1"/>
        <end position="102"/>
    </location>
</feature>
<dbReference type="KEGG" id="hazt:108671446"/>
<protein>
    <submittedName>
        <fullName evidence="3">Uncharacterized protein LOC108671446</fullName>
    </submittedName>
</protein>
<dbReference type="Proteomes" id="UP000694843">
    <property type="component" value="Unplaced"/>
</dbReference>
<dbReference type="SUPFAM" id="SSF56672">
    <property type="entry name" value="DNA/RNA polymerases"/>
    <property type="match status" value="1"/>
</dbReference>
<proteinExistence type="predicted"/>
<dbReference type="RefSeq" id="XP_018014483.1">
    <property type="nucleotide sequence ID" value="XM_018158994.1"/>
</dbReference>
<sequence>MEPSIAELSIEENDLNQPGSNPMVELPQSPPISQHLSTQPNTTAPSNPYQHLSSHAPRFNTSVPPGQQETSPGTHHQQQPTSFPPHALVNSHVSPTSSSAVTQNPPDFASFFLIKQMLFQKAPEPFNGDPYTYQTWHDSFMAKIRGLPLTSLEILMALQADTIGEPQKIVEEYRAIGSRNPDLALQNVWDALKNKFGSNIRIETALAARVNNFAPIKNPRQTQRLEELIRLCDMILYNMPSCPGLQRYNEGTGIRKIWLKLPPVIQHSWRSICCDDKSQDAHTPAFATFVAFIRKNLNMYSNPLYEIPSTEDTRVRDVRTYATKTESVPETSAHNPAGRDVCVLHPSETHLLKDCKIFANKLFEDRRKILLLNGLCFRCLGKHKQSDCNEKPKCDKCEHTHATAMHKSLAVRRTPTSLANNQTANSPRKTVGAINLCTTTRARQSKIVKRICSKVILVDICLPSRSSKSMRCYAFIDEGSNTSFADPRVADFFGIHEPLVDYKLFTMDNLQSTRTGVEISGIQIKGAYEERSFLLPNLITSDTIPQHKSLIAEPNVVKAHKHIARFTKYFREPDKDAEILLLLGADSGYVVKTKFYGNKPPFVVHTALGWALVGKVSNKSSPVPGHQVLTVHTDQHDLSVRSKLCFNRPEKPWKIPDVRHTFEERHDDENPGLSQETQKFLDVVSSNISTNAVGNLTMPLPFRKDDPVLPDNRKAVFHRTHNTLERLKKEPAKLSQCIEVMQKYLDAEHVEPVPLEELEPSRPGKAWWIPIFPVTHPKKQKVRLVFDSSAKYQGTSLNAELLAGPDLNNRLRAVLLCFRLGAVAFAADIESMFHGFFLQPQDKDFTRFYWFNKNDAKNRLAQFRANVHIFGNCSSPAVATLGLRHAVNCPDLEVSPETRDFVERRFYVDDGLGTADSPQQAIKILTETRKVTM</sequence>
<feature type="compositionally biased region" description="Polar residues" evidence="1">
    <location>
        <begin position="91"/>
        <end position="102"/>
    </location>
</feature>
<feature type="compositionally biased region" description="Polar residues" evidence="1">
    <location>
        <begin position="31"/>
        <end position="81"/>
    </location>
</feature>
<gene>
    <name evidence="3" type="primary">LOC108671446</name>
</gene>
<dbReference type="PANTHER" id="PTHR47331">
    <property type="entry name" value="PHD-TYPE DOMAIN-CONTAINING PROTEIN"/>
    <property type="match status" value="1"/>
</dbReference>